<feature type="compositionally biased region" description="Basic and acidic residues" evidence="9">
    <location>
        <begin position="101"/>
        <end position="111"/>
    </location>
</feature>
<dbReference type="SMART" id="SM00220">
    <property type="entry name" value="S_TKc"/>
    <property type="match status" value="1"/>
</dbReference>
<keyword evidence="6" id="KW-0067">ATP-binding</keyword>
<keyword evidence="2" id="KW-0723">Serine/threonine-protein kinase</keyword>
<evidence type="ECO:0000256" key="2">
    <source>
        <dbReference type="ARBA" id="ARBA00022527"/>
    </source>
</evidence>
<reference evidence="11 12" key="1">
    <citation type="submission" date="2017-01" db="EMBL/GenBank/DDBJ databases">
        <title>The recent genome duplication of the halophilic yeast Hortaea werneckii: insights from long-read sequencing.</title>
        <authorList>
            <person name="Sinha S."/>
            <person name="Flibotte S."/>
            <person name="Neira M."/>
            <person name="Lenassi M."/>
            <person name="Gostincar C."/>
            <person name="Stajich J.E."/>
            <person name="Nislow C.E."/>
        </authorList>
    </citation>
    <scope>NUCLEOTIDE SEQUENCE [LARGE SCALE GENOMIC DNA]</scope>
    <source>
        <strain evidence="11 12">EXF-2000</strain>
    </source>
</reference>
<dbReference type="PROSITE" id="PS50011">
    <property type="entry name" value="PROTEIN_KINASE_DOM"/>
    <property type="match status" value="1"/>
</dbReference>
<feature type="compositionally biased region" description="Basic and acidic residues" evidence="9">
    <location>
        <begin position="590"/>
        <end position="604"/>
    </location>
</feature>
<accession>A0A1Z5T6G3</accession>
<keyword evidence="12" id="KW-1185">Reference proteome</keyword>
<evidence type="ECO:0000256" key="3">
    <source>
        <dbReference type="ARBA" id="ARBA00022679"/>
    </source>
</evidence>
<evidence type="ECO:0000256" key="4">
    <source>
        <dbReference type="ARBA" id="ARBA00022741"/>
    </source>
</evidence>
<dbReference type="SUPFAM" id="SSF56112">
    <property type="entry name" value="Protein kinase-like (PK-like)"/>
    <property type="match status" value="1"/>
</dbReference>
<sequence length="622" mass="70013">MALLNPKRQSTMPAQPPSPKKPGNFFSRHLGHHKRRSSSVSFAGNANHEQRPPSPEAHHKAAPRRPSAAGQAATAGAAAPDATQHVHDGQTANENPTSISKQDRIDSHNASEDMATDPTSNKAGDQLPPSTQNGNLRPVAQHQESHQSGKSLSPRALSPRGDAAEELTRVQSRDSTKSGVKWAVELPERQGSESRQQNSIPRRSSIYTKTADGYHAEGVDAGVGSKARRLSVHVPVRLEVDECPLEEHFSLISRMNKKHLGEGGAATVNLMKSKTASTEKCESKVFAVKEFREWDESEETQEEYQRKIQSEYAIAKACSENTNVVNTYRLCFDKSSRWYHVMEYCDQGDLNDVINMNFFSREDRECMFKQLIRGVEYLHNRGIAHRDLKSENLLLSKEGCLKIADFGTSEVFSGQHPGYRHCRRPSIVSASDDVRLCKPGLVGSRPYMAPELVAREKDYDPRCIDVWSCGIIYITLMLQVTPWEVADPKQVKNYNIYVNSWEEWLQKFPDGEIKDERPLPRYANEPKGFGGLGEKPYRQLVMGMLHPDPEKRWTARDCLETKLVTEFACCQQEGYSDDIKNRQRKALHKHVFDKQEKKKQELQKKQGLLSPKGTPKGFGKGK</sequence>
<dbReference type="GO" id="GO:0005829">
    <property type="term" value="C:cytosol"/>
    <property type="evidence" value="ECO:0007669"/>
    <property type="project" value="TreeGrafter"/>
</dbReference>
<feature type="compositionally biased region" description="Basic and acidic residues" evidence="9">
    <location>
        <begin position="162"/>
        <end position="176"/>
    </location>
</feature>
<dbReference type="Pfam" id="PF00069">
    <property type="entry name" value="Pkinase"/>
    <property type="match status" value="1"/>
</dbReference>
<proteinExistence type="predicted"/>
<evidence type="ECO:0000256" key="1">
    <source>
        <dbReference type="ARBA" id="ARBA00012513"/>
    </source>
</evidence>
<organism evidence="11 12">
    <name type="scientific">Hortaea werneckii EXF-2000</name>
    <dbReference type="NCBI Taxonomy" id="1157616"/>
    <lineage>
        <taxon>Eukaryota</taxon>
        <taxon>Fungi</taxon>
        <taxon>Dikarya</taxon>
        <taxon>Ascomycota</taxon>
        <taxon>Pezizomycotina</taxon>
        <taxon>Dothideomycetes</taxon>
        <taxon>Dothideomycetidae</taxon>
        <taxon>Mycosphaerellales</taxon>
        <taxon>Teratosphaeriaceae</taxon>
        <taxon>Hortaea</taxon>
    </lineage>
</organism>
<dbReference type="FunCoup" id="A0A1Z5T6G3">
    <property type="interactions" value="284"/>
</dbReference>
<feature type="compositionally biased region" description="Polar residues" evidence="9">
    <location>
        <begin position="90"/>
        <end position="100"/>
    </location>
</feature>
<feature type="region of interest" description="Disordered" evidence="9">
    <location>
        <begin position="590"/>
        <end position="622"/>
    </location>
</feature>
<dbReference type="OrthoDB" id="4062651at2759"/>
<dbReference type="PANTHER" id="PTHR24343:SF191">
    <property type="entry name" value="SERINE_THREONINE PROTEIN KINASE"/>
    <property type="match status" value="1"/>
</dbReference>
<dbReference type="EMBL" id="MUNK01000112">
    <property type="protein sequence ID" value="OTA31558.1"/>
    <property type="molecule type" value="Genomic_DNA"/>
</dbReference>
<keyword evidence="3" id="KW-0808">Transferase</keyword>
<feature type="domain" description="Protein kinase" evidence="10">
    <location>
        <begin position="254"/>
        <end position="564"/>
    </location>
</feature>
<dbReference type="InterPro" id="IPR008271">
    <property type="entry name" value="Ser/Thr_kinase_AS"/>
</dbReference>
<evidence type="ECO:0000256" key="5">
    <source>
        <dbReference type="ARBA" id="ARBA00022777"/>
    </source>
</evidence>
<comment type="caution">
    <text evidence="11">The sequence shown here is derived from an EMBL/GenBank/DDBJ whole genome shotgun (WGS) entry which is preliminary data.</text>
</comment>
<feature type="region of interest" description="Disordered" evidence="9">
    <location>
        <begin position="1"/>
        <end position="211"/>
    </location>
</feature>
<feature type="compositionally biased region" description="Low complexity" evidence="9">
    <location>
        <begin position="68"/>
        <end position="83"/>
    </location>
</feature>
<evidence type="ECO:0000256" key="6">
    <source>
        <dbReference type="ARBA" id="ARBA00022840"/>
    </source>
</evidence>
<evidence type="ECO:0000256" key="8">
    <source>
        <dbReference type="ARBA" id="ARBA00048679"/>
    </source>
</evidence>
<evidence type="ECO:0000259" key="10">
    <source>
        <dbReference type="PROSITE" id="PS50011"/>
    </source>
</evidence>
<feature type="compositionally biased region" description="Polar residues" evidence="9">
    <location>
        <begin position="193"/>
        <end position="208"/>
    </location>
</feature>
<dbReference type="Proteomes" id="UP000194280">
    <property type="component" value="Unassembled WGS sequence"/>
</dbReference>
<dbReference type="InterPro" id="IPR011009">
    <property type="entry name" value="Kinase-like_dom_sf"/>
</dbReference>
<dbReference type="Gene3D" id="1.10.510.10">
    <property type="entry name" value="Transferase(Phosphotransferase) domain 1"/>
    <property type="match status" value="1"/>
</dbReference>
<dbReference type="PROSITE" id="PS00108">
    <property type="entry name" value="PROTEIN_KINASE_ST"/>
    <property type="match status" value="1"/>
</dbReference>
<feature type="compositionally biased region" description="Polar residues" evidence="9">
    <location>
        <begin position="117"/>
        <end position="135"/>
    </location>
</feature>
<evidence type="ECO:0000313" key="12">
    <source>
        <dbReference type="Proteomes" id="UP000194280"/>
    </source>
</evidence>
<gene>
    <name evidence="11" type="ORF">BTJ68_08478</name>
</gene>
<dbReference type="STRING" id="1157616.A0A1Z5T6G3"/>
<dbReference type="InParanoid" id="A0A1Z5T6G3"/>
<keyword evidence="4" id="KW-0547">Nucleotide-binding</keyword>
<protein>
    <recommendedName>
        <fullName evidence="1">non-specific serine/threonine protein kinase</fullName>
        <ecNumber evidence="1">2.7.11.1</ecNumber>
    </recommendedName>
</protein>
<feature type="compositionally biased region" description="Basic and acidic residues" evidence="9">
    <location>
        <begin position="48"/>
        <end position="59"/>
    </location>
</feature>
<dbReference type="GO" id="GO:0030003">
    <property type="term" value="P:intracellular monoatomic cation homeostasis"/>
    <property type="evidence" value="ECO:0007669"/>
    <property type="project" value="TreeGrafter"/>
</dbReference>
<dbReference type="EC" id="2.7.11.1" evidence="1"/>
<evidence type="ECO:0000256" key="7">
    <source>
        <dbReference type="ARBA" id="ARBA00047899"/>
    </source>
</evidence>
<dbReference type="GO" id="GO:0005524">
    <property type="term" value="F:ATP binding"/>
    <property type="evidence" value="ECO:0007669"/>
    <property type="project" value="UniProtKB-KW"/>
</dbReference>
<name>A0A1Z5T6G3_HORWE</name>
<dbReference type="PANTHER" id="PTHR24343">
    <property type="entry name" value="SERINE/THREONINE KINASE"/>
    <property type="match status" value="1"/>
</dbReference>
<dbReference type="VEuPathDB" id="FungiDB:BTJ68_08478"/>
<dbReference type="GO" id="GO:0004674">
    <property type="term" value="F:protein serine/threonine kinase activity"/>
    <property type="evidence" value="ECO:0007669"/>
    <property type="project" value="UniProtKB-KW"/>
</dbReference>
<dbReference type="AlphaFoldDB" id="A0A1Z5T6G3"/>
<evidence type="ECO:0000313" key="11">
    <source>
        <dbReference type="EMBL" id="OTA31558.1"/>
    </source>
</evidence>
<comment type="catalytic activity">
    <reaction evidence="8">
        <text>L-seryl-[protein] + ATP = O-phospho-L-seryl-[protein] + ADP + H(+)</text>
        <dbReference type="Rhea" id="RHEA:17989"/>
        <dbReference type="Rhea" id="RHEA-COMP:9863"/>
        <dbReference type="Rhea" id="RHEA-COMP:11604"/>
        <dbReference type="ChEBI" id="CHEBI:15378"/>
        <dbReference type="ChEBI" id="CHEBI:29999"/>
        <dbReference type="ChEBI" id="CHEBI:30616"/>
        <dbReference type="ChEBI" id="CHEBI:83421"/>
        <dbReference type="ChEBI" id="CHEBI:456216"/>
        <dbReference type="EC" id="2.7.11.1"/>
    </reaction>
</comment>
<keyword evidence="5" id="KW-0418">Kinase</keyword>
<comment type="catalytic activity">
    <reaction evidence="7">
        <text>L-threonyl-[protein] + ATP = O-phospho-L-threonyl-[protein] + ADP + H(+)</text>
        <dbReference type="Rhea" id="RHEA:46608"/>
        <dbReference type="Rhea" id="RHEA-COMP:11060"/>
        <dbReference type="Rhea" id="RHEA-COMP:11605"/>
        <dbReference type="ChEBI" id="CHEBI:15378"/>
        <dbReference type="ChEBI" id="CHEBI:30013"/>
        <dbReference type="ChEBI" id="CHEBI:30616"/>
        <dbReference type="ChEBI" id="CHEBI:61977"/>
        <dbReference type="ChEBI" id="CHEBI:456216"/>
        <dbReference type="EC" id="2.7.11.1"/>
    </reaction>
</comment>
<dbReference type="InterPro" id="IPR000719">
    <property type="entry name" value="Prot_kinase_dom"/>
</dbReference>
<evidence type="ECO:0000256" key="9">
    <source>
        <dbReference type="SAM" id="MobiDB-lite"/>
    </source>
</evidence>